<dbReference type="GeneID" id="104759374"/>
<protein>
    <submittedName>
        <fullName evidence="3">Uncharacterized protein LOC104759374</fullName>
    </submittedName>
</protein>
<evidence type="ECO:0000313" key="3">
    <source>
        <dbReference type="RefSeq" id="XP_010480615.1"/>
    </source>
</evidence>
<name>A0ABM0X4P7_CAMSA</name>
<dbReference type="InterPro" id="IPR013083">
    <property type="entry name" value="Znf_RING/FYVE/PHD"/>
</dbReference>
<organism evidence="2 3">
    <name type="scientific">Camelina sativa</name>
    <name type="common">False flax</name>
    <name type="synonym">Myagrum sativum</name>
    <dbReference type="NCBI Taxonomy" id="90675"/>
    <lineage>
        <taxon>Eukaryota</taxon>
        <taxon>Viridiplantae</taxon>
        <taxon>Streptophyta</taxon>
        <taxon>Embryophyta</taxon>
        <taxon>Tracheophyta</taxon>
        <taxon>Spermatophyta</taxon>
        <taxon>Magnoliopsida</taxon>
        <taxon>eudicotyledons</taxon>
        <taxon>Gunneridae</taxon>
        <taxon>Pentapetalae</taxon>
        <taxon>rosids</taxon>
        <taxon>malvids</taxon>
        <taxon>Brassicales</taxon>
        <taxon>Brassicaceae</taxon>
        <taxon>Camelineae</taxon>
        <taxon>Camelina</taxon>
    </lineage>
</organism>
<dbReference type="SUPFAM" id="SSF46689">
    <property type="entry name" value="Homeodomain-like"/>
    <property type="match status" value="1"/>
</dbReference>
<dbReference type="PROSITE" id="PS50090">
    <property type="entry name" value="MYB_LIKE"/>
    <property type="match status" value="1"/>
</dbReference>
<dbReference type="Gene3D" id="3.30.40.10">
    <property type="entry name" value="Zinc/RING finger domain, C3HC4 (zinc finger)"/>
    <property type="match status" value="1"/>
</dbReference>
<evidence type="ECO:0000313" key="2">
    <source>
        <dbReference type="Proteomes" id="UP000694864"/>
    </source>
</evidence>
<evidence type="ECO:0000259" key="1">
    <source>
        <dbReference type="PROSITE" id="PS50090"/>
    </source>
</evidence>
<dbReference type="Proteomes" id="UP000694864">
    <property type="component" value="Chromosome 3"/>
</dbReference>
<dbReference type="SMART" id="SM00717">
    <property type="entry name" value="SANT"/>
    <property type="match status" value="1"/>
</dbReference>
<feature type="domain" description="Myb-like" evidence="1">
    <location>
        <begin position="268"/>
        <end position="329"/>
    </location>
</feature>
<proteinExistence type="predicted"/>
<dbReference type="CDD" id="cd11660">
    <property type="entry name" value="SANT_TRF"/>
    <property type="match status" value="1"/>
</dbReference>
<reference evidence="2" key="1">
    <citation type="journal article" date="2014" name="Nat. Commun.">
        <title>The emerging biofuel crop Camelina sativa retains a highly undifferentiated hexaploid genome structure.</title>
        <authorList>
            <person name="Kagale S."/>
            <person name="Koh C."/>
            <person name="Nixon J."/>
            <person name="Bollina V."/>
            <person name="Clarke W.E."/>
            <person name="Tuteja R."/>
            <person name="Spillane C."/>
            <person name="Robinson S.J."/>
            <person name="Links M.G."/>
            <person name="Clarke C."/>
            <person name="Higgins E.E."/>
            <person name="Huebert T."/>
            <person name="Sharpe A.G."/>
            <person name="Parkin I.A."/>
        </authorList>
    </citation>
    <scope>NUCLEOTIDE SEQUENCE [LARGE SCALE GENOMIC DNA]</scope>
    <source>
        <strain evidence="2">cv. DH55</strain>
    </source>
</reference>
<dbReference type="InterPro" id="IPR009057">
    <property type="entry name" value="Homeodomain-like_sf"/>
</dbReference>
<dbReference type="InterPro" id="IPR001005">
    <property type="entry name" value="SANT/Myb"/>
</dbReference>
<dbReference type="PANTHER" id="PTHR47863:SF5">
    <property type="entry name" value="HOMEODOMAIN-LIKE PROTEIN WITH RING_FYVE_PHD-TYPE ZINC FINGER DOMAIN-CONTAINING PROTEIN-RELATED"/>
    <property type="match status" value="1"/>
</dbReference>
<dbReference type="RefSeq" id="XP_010480615.1">
    <property type="nucleotide sequence ID" value="XM_010482313.1"/>
</dbReference>
<keyword evidence="2" id="KW-1185">Reference proteome</keyword>
<dbReference type="Gene3D" id="1.10.10.60">
    <property type="entry name" value="Homeodomain-like"/>
    <property type="match status" value="1"/>
</dbReference>
<accession>A0ABM0X4P7</accession>
<sequence length="384" mass="43761">MVRDIEDEFRVEKNHPQLDEASLEDEIIIVEKNHPQLDGVSLVLLDSPYSVGETVEEIDSVSENLNEHCNVYCDDDFESALNIFPYVHVPPKKRNFWNYESCRSSELSTVSVCIICDLADDYVVPCSGKNCPLSVHMKCAELDWDDPAASSYCPYCWLTYQATSSMAVGAAKAHEHSSAHMFDTELNSGDINVQLEDGSDKTLPMQLHENLHQIRKVVEQLKALNLQLEESAYQFIDMEKSCGEASVIVNDQFVDMEKACGEASVVVNDQPKRVLWTVEEENMLMVGVKIYSEKIRKNMPWRKILEMGKGVFHVNRSSSDLKDKWRNMLLWENVSSSNKTGEADYEEFTNRFQNFKYESLRVAICCCFCLSSSLWHSTNPVTIS</sequence>
<gene>
    <name evidence="3" type="primary">LOC104759374</name>
</gene>
<dbReference type="PANTHER" id="PTHR47863">
    <property type="entry name" value="RING/FYVE/PHD ZINC FINGER SUPERFAMILY PROTEIN"/>
    <property type="match status" value="1"/>
</dbReference>
<reference evidence="3" key="2">
    <citation type="submission" date="2025-08" db="UniProtKB">
        <authorList>
            <consortium name="RefSeq"/>
        </authorList>
    </citation>
    <scope>IDENTIFICATION</scope>
    <source>
        <tissue evidence="3">Leaf</tissue>
    </source>
</reference>